<dbReference type="InterPro" id="IPR016032">
    <property type="entry name" value="Sig_transdc_resp-reg_C-effctor"/>
</dbReference>
<dbReference type="InterPro" id="IPR027417">
    <property type="entry name" value="P-loop_NTPase"/>
</dbReference>
<dbReference type="EMBL" id="SMKU01000062">
    <property type="protein sequence ID" value="TDD88858.1"/>
    <property type="molecule type" value="Genomic_DNA"/>
</dbReference>
<gene>
    <name evidence="5" type="ORF">E1298_14750</name>
</gene>
<feature type="DNA-binding region" description="OmpR/PhoB-type" evidence="3">
    <location>
        <begin position="1"/>
        <end position="91"/>
    </location>
</feature>
<dbReference type="SMART" id="SM01043">
    <property type="entry name" value="BTAD"/>
    <property type="match status" value="1"/>
</dbReference>
<dbReference type="GO" id="GO:0003677">
    <property type="term" value="F:DNA binding"/>
    <property type="evidence" value="ECO:0007669"/>
    <property type="project" value="UniProtKB-UniRule"/>
</dbReference>
<feature type="domain" description="OmpR/PhoB-type" evidence="4">
    <location>
        <begin position="1"/>
        <end position="91"/>
    </location>
</feature>
<dbReference type="OrthoDB" id="3194665at2"/>
<evidence type="ECO:0000313" key="5">
    <source>
        <dbReference type="EMBL" id="TDD88858.1"/>
    </source>
</evidence>
<comment type="similarity">
    <text evidence="1">Belongs to the AfsR/DnrI/RedD regulatory family.</text>
</comment>
<dbReference type="Gene3D" id="1.25.40.10">
    <property type="entry name" value="Tetratricopeptide repeat domain"/>
    <property type="match status" value="2"/>
</dbReference>
<comment type="caution">
    <text evidence="5">The sequence shown here is derived from an EMBL/GenBank/DDBJ whole genome shotgun (WGS) entry which is preliminary data.</text>
</comment>
<dbReference type="PANTHER" id="PTHR47691:SF3">
    <property type="entry name" value="HTH-TYPE TRANSCRIPTIONAL REGULATOR RV0890C-RELATED"/>
    <property type="match status" value="1"/>
</dbReference>
<keyword evidence="6" id="KW-1185">Reference proteome</keyword>
<protein>
    <submittedName>
        <fullName evidence="5">AfsR/SARP family transcriptional regulator</fullName>
    </submittedName>
</protein>
<evidence type="ECO:0000313" key="6">
    <source>
        <dbReference type="Proteomes" id="UP000294513"/>
    </source>
</evidence>
<proteinExistence type="inferred from homology"/>
<dbReference type="CDD" id="cd15831">
    <property type="entry name" value="BTAD"/>
    <property type="match status" value="1"/>
</dbReference>
<evidence type="ECO:0000259" key="4">
    <source>
        <dbReference type="PROSITE" id="PS51755"/>
    </source>
</evidence>
<accession>A0A4R5BPM9</accession>
<dbReference type="AlphaFoldDB" id="A0A4R5BPM9"/>
<keyword evidence="2 3" id="KW-0238">DNA-binding</keyword>
<dbReference type="SUPFAM" id="SSF48452">
    <property type="entry name" value="TPR-like"/>
    <property type="match status" value="3"/>
</dbReference>
<dbReference type="InterPro" id="IPR001867">
    <property type="entry name" value="OmpR/PhoB-type_DNA-bd"/>
</dbReference>
<sequence>MRFGVLGETRAWRDGGGEVPLGGPARRALLALLLVRPGAAVPAGLLAEEVYGGEGRDRAVHAVQSQVSRLRAALRPDADIEMTAAGYRIDASPEDVDAWRFERLADEARAALLGGDTAGAAERLRAALGLWRGAAFADIADGVAGRAAAERLEERRLAALEDRIEADLAPAPAQAPGHAQGSGHGQAVVAELRELVGRYPLRERLRGLLMRALRAQGRPAEALVVFEETRRVLAEELGADPSLELAALHRELLRGERRAAPPAQLTSFVGRDGDVAGLEALLGTARLVTLTGPGGVGKTRLSVEVAARRETCFVELAPVDGPGVARALLGALGLREGGLLAAPGTPAADPVAKLTAALADRPPLLVLDNCEHVVEAVAGLAWRLLSACPDLRILATSREPLQITGEHLWPVRPLGGEDAVRLFADRAAAVRPGFAAGAGVRDVCRALDDLPLAIELAAARLRTHEIADLRAGLDDRFALLGRGSRVADARHRTLRSVVEWSWDLLTADEQRAARRLAVFAGGATAEAARRVCGPADVLESLADKSLVEIAGGRYRMLETIRAYGAERLAEAGEGEAARRAHAEYFLGLARTADPCLHRAEQLEWLEILGAEHGNLLAALRWAVGARDAETAFGLIGSMSFYLWIRGLSLSAAASAAALLELSGPGAPPGLEDEYILCGLVTAMDPASAQVWRRHRDAARAAVLARGTRRHPSVMCRWMMVDATSGDPRAALAAVLGDRDGPEPWARAAAHLMSGFPELAAGGLGRAEQEFGEAAAIFREVGDRWGTALALDALAGLSALCGDHAGAIALTDEALVLTEQLGAVDDRSDLLCNRGDYRIGTDPSGARADYALAAELARRAGSPTYLAAALRGLGDIALLDGDLDAARGLYEEALERFDPRWLKSVGNRTRALIGLGRVAEARGDAAEARHHHGRAIAASAEMGAYFEAARAVVALAGVTAAAGDAGTAARLLGAATVLRGISSDDDPAVMRVAGACREALGEAGYRAALSTGLRLSHEEAFDLAGVPGSAVRPIG</sequence>
<dbReference type="GO" id="GO:0000160">
    <property type="term" value="P:phosphorelay signal transduction system"/>
    <property type="evidence" value="ECO:0007669"/>
    <property type="project" value="InterPro"/>
</dbReference>
<evidence type="ECO:0000256" key="1">
    <source>
        <dbReference type="ARBA" id="ARBA00005820"/>
    </source>
</evidence>
<dbReference type="InterPro" id="IPR036388">
    <property type="entry name" value="WH-like_DNA-bd_sf"/>
</dbReference>
<dbReference type="InterPro" id="IPR011990">
    <property type="entry name" value="TPR-like_helical_dom_sf"/>
</dbReference>
<dbReference type="PROSITE" id="PS51755">
    <property type="entry name" value="OMPR_PHOB"/>
    <property type="match status" value="1"/>
</dbReference>
<name>A0A4R5BPM9_9ACTN</name>
<dbReference type="GO" id="GO:0006355">
    <property type="term" value="P:regulation of DNA-templated transcription"/>
    <property type="evidence" value="ECO:0007669"/>
    <property type="project" value="InterPro"/>
</dbReference>
<dbReference type="RefSeq" id="WP_131893430.1">
    <property type="nucleotide sequence ID" value="NZ_SMKU01000062.1"/>
</dbReference>
<dbReference type="SUPFAM" id="SSF52540">
    <property type="entry name" value="P-loop containing nucleoside triphosphate hydrolases"/>
    <property type="match status" value="1"/>
</dbReference>
<dbReference type="Proteomes" id="UP000294513">
    <property type="component" value="Unassembled WGS sequence"/>
</dbReference>
<dbReference type="InterPro" id="IPR005158">
    <property type="entry name" value="BTAD"/>
</dbReference>
<dbReference type="Pfam" id="PF03704">
    <property type="entry name" value="BTAD"/>
    <property type="match status" value="1"/>
</dbReference>
<reference evidence="5 6" key="1">
    <citation type="submission" date="2019-03" db="EMBL/GenBank/DDBJ databases">
        <title>Draft genome sequences of novel Actinobacteria.</title>
        <authorList>
            <person name="Sahin N."/>
            <person name="Ay H."/>
            <person name="Saygin H."/>
        </authorList>
    </citation>
    <scope>NUCLEOTIDE SEQUENCE [LARGE SCALE GENOMIC DNA]</scope>
    <source>
        <strain evidence="5 6">H3C3</strain>
    </source>
</reference>
<dbReference type="PANTHER" id="PTHR47691">
    <property type="entry name" value="REGULATOR-RELATED"/>
    <property type="match status" value="1"/>
</dbReference>
<organism evidence="5 6">
    <name type="scientific">Actinomadura rubrisoli</name>
    <dbReference type="NCBI Taxonomy" id="2530368"/>
    <lineage>
        <taxon>Bacteria</taxon>
        <taxon>Bacillati</taxon>
        <taxon>Actinomycetota</taxon>
        <taxon>Actinomycetes</taxon>
        <taxon>Streptosporangiales</taxon>
        <taxon>Thermomonosporaceae</taxon>
        <taxon>Actinomadura</taxon>
    </lineage>
</organism>
<dbReference type="Gene3D" id="1.10.10.10">
    <property type="entry name" value="Winged helix-like DNA-binding domain superfamily/Winged helix DNA-binding domain"/>
    <property type="match status" value="1"/>
</dbReference>
<dbReference type="SMART" id="SM00862">
    <property type="entry name" value="Trans_reg_C"/>
    <property type="match status" value="1"/>
</dbReference>
<evidence type="ECO:0000256" key="3">
    <source>
        <dbReference type="PROSITE-ProRule" id="PRU01091"/>
    </source>
</evidence>
<evidence type="ECO:0000256" key="2">
    <source>
        <dbReference type="ARBA" id="ARBA00023125"/>
    </source>
</evidence>
<dbReference type="SUPFAM" id="SSF46894">
    <property type="entry name" value="C-terminal effector domain of the bipartite response regulators"/>
    <property type="match status" value="1"/>
</dbReference>